<dbReference type="Proteomes" id="UP000283880">
    <property type="component" value="Unassembled WGS sequence"/>
</dbReference>
<evidence type="ECO:0000256" key="2">
    <source>
        <dbReference type="ARBA" id="ARBA00022729"/>
    </source>
</evidence>
<proteinExistence type="inferred from homology"/>
<keyword evidence="2 3" id="KW-0732">Signal</keyword>
<dbReference type="AlphaFoldDB" id="A0A413FFM6"/>
<dbReference type="PANTHER" id="PTHR30483:SF6">
    <property type="entry name" value="PERIPLASMIC BINDING PROTEIN OF ABC TRANSPORTER FOR NATURAL AMINO ACIDS"/>
    <property type="match status" value="1"/>
</dbReference>
<evidence type="ECO:0000313" key="5">
    <source>
        <dbReference type="EMBL" id="RGX29337.1"/>
    </source>
</evidence>
<reference evidence="5 6" key="1">
    <citation type="submission" date="2018-08" db="EMBL/GenBank/DDBJ databases">
        <title>A genome reference for cultivated species of the human gut microbiota.</title>
        <authorList>
            <person name="Zou Y."/>
            <person name="Xue W."/>
            <person name="Luo G."/>
        </authorList>
    </citation>
    <scope>NUCLEOTIDE SEQUENCE [LARGE SCALE GENOMIC DNA]</scope>
    <source>
        <strain evidence="5 6">AF04-15</strain>
    </source>
</reference>
<name>A0A413FFM6_9FIRM</name>
<dbReference type="EMBL" id="QSBM01000008">
    <property type="protein sequence ID" value="RGX29337.1"/>
    <property type="molecule type" value="Genomic_DNA"/>
</dbReference>
<feature type="chain" id="PRO_5039305160" description="Leucine-binding protein domain-containing protein" evidence="3">
    <location>
        <begin position="26"/>
        <end position="412"/>
    </location>
</feature>
<protein>
    <recommendedName>
        <fullName evidence="4">Leucine-binding protein domain-containing protein</fullName>
    </recommendedName>
</protein>
<evidence type="ECO:0000259" key="4">
    <source>
        <dbReference type="Pfam" id="PF13458"/>
    </source>
</evidence>
<dbReference type="RefSeq" id="WP_007707214.1">
    <property type="nucleotide sequence ID" value="NZ_CABMHH010000193.1"/>
</dbReference>
<dbReference type="Gene3D" id="3.40.50.2300">
    <property type="match status" value="2"/>
</dbReference>
<dbReference type="Pfam" id="PF13458">
    <property type="entry name" value="Peripla_BP_6"/>
    <property type="match status" value="1"/>
</dbReference>
<dbReference type="PANTHER" id="PTHR30483">
    <property type="entry name" value="LEUCINE-SPECIFIC-BINDING PROTEIN"/>
    <property type="match status" value="1"/>
</dbReference>
<feature type="domain" description="Leucine-binding protein" evidence="4">
    <location>
        <begin position="54"/>
        <end position="386"/>
    </location>
</feature>
<dbReference type="InterPro" id="IPR028082">
    <property type="entry name" value="Peripla_BP_I"/>
</dbReference>
<dbReference type="InterPro" id="IPR051010">
    <property type="entry name" value="BCAA_transport"/>
</dbReference>
<organism evidence="5 6">
    <name type="scientific">Enterocloster asparagiformis</name>
    <dbReference type="NCBI Taxonomy" id="333367"/>
    <lineage>
        <taxon>Bacteria</taxon>
        <taxon>Bacillati</taxon>
        <taxon>Bacillota</taxon>
        <taxon>Clostridia</taxon>
        <taxon>Lachnospirales</taxon>
        <taxon>Lachnospiraceae</taxon>
        <taxon>Enterocloster</taxon>
    </lineage>
</organism>
<evidence type="ECO:0000313" key="6">
    <source>
        <dbReference type="Proteomes" id="UP000283880"/>
    </source>
</evidence>
<accession>A0A413FFM6</accession>
<dbReference type="CDD" id="cd06347">
    <property type="entry name" value="PBP1_ABC_LivK_ligand_binding-like"/>
    <property type="match status" value="1"/>
</dbReference>
<comment type="caution">
    <text evidence="5">The sequence shown here is derived from an EMBL/GenBank/DDBJ whole genome shotgun (WGS) entry which is preliminary data.</text>
</comment>
<sequence length="412" mass="45077">MKIKMNRRYVALATALVMFSMSGCAKDAGSASQGGSQSQEAGTQETGAGDEDVIVIGSVNDLSGNRSVNGNAINNGVKLAVEEINAAGGVLGRQIKLVTYDNKNDSQESINGYTRLADLDKASAVITSDASSICLSLVEISNQKKIPLMGMPSDPRAVMNPDTQEVYPYMFLVDQPNAPQQANIMAKYIEANTDLRKAAVFYDQSNAYTVTNSQAFIEIWKEIGEVVIVETCNSNDQDYKTQLNKIKNSGAEFIYCPNMPSQLVMMVQQAVQSGLDIPYMGAMDMADPFLSLLNDPQSLSLAYFQMVCWMQDEKIQPFFESYKAKYGEDPIVKSVNGYDAMYILKAAIEKAGSDDPEAIRNALENDISGLDLLVSDNYSQDPKTHSPLNLGMVMCKIEKGELSNMGYFLPEE</sequence>
<feature type="signal peptide" evidence="3">
    <location>
        <begin position="1"/>
        <end position="25"/>
    </location>
</feature>
<gene>
    <name evidence="5" type="ORF">DWV29_12475</name>
</gene>
<dbReference type="PROSITE" id="PS51257">
    <property type="entry name" value="PROKAR_LIPOPROTEIN"/>
    <property type="match status" value="1"/>
</dbReference>
<evidence type="ECO:0000256" key="3">
    <source>
        <dbReference type="SAM" id="SignalP"/>
    </source>
</evidence>
<dbReference type="OrthoDB" id="9783240at2"/>
<evidence type="ECO:0000256" key="1">
    <source>
        <dbReference type="ARBA" id="ARBA00010062"/>
    </source>
</evidence>
<comment type="similarity">
    <text evidence="1">Belongs to the leucine-binding protein family.</text>
</comment>
<dbReference type="InterPro" id="IPR028081">
    <property type="entry name" value="Leu-bd"/>
</dbReference>
<dbReference type="SUPFAM" id="SSF53822">
    <property type="entry name" value="Periplasmic binding protein-like I"/>
    <property type="match status" value="1"/>
</dbReference>